<protein>
    <submittedName>
        <fullName evidence="1">Uncharacterized protein</fullName>
    </submittedName>
</protein>
<keyword evidence="2" id="KW-1185">Reference proteome</keyword>
<evidence type="ECO:0000313" key="2">
    <source>
        <dbReference type="Proteomes" id="UP000266861"/>
    </source>
</evidence>
<reference evidence="1 2" key="1">
    <citation type="submission" date="2018-08" db="EMBL/GenBank/DDBJ databases">
        <title>Genome and evolution of the arbuscular mycorrhizal fungus Diversispora epigaea (formerly Glomus versiforme) and its bacterial endosymbionts.</title>
        <authorList>
            <person name="Sun X."/>
            <person name="Fei Z."/>
            <person name="Harrison M."/>
        </authorList>
    </citation>
    <scope>NUCLEOTIDE SEQUENCE [LARGE SCALE GENOMIC DNA]</scope>
    <source>
        <strain evidence="1 2">IT104</strain>
    </source>
</reference>
<gene>
    <name evidence="1" type="ORF">Glove_114g108</name>
</gene>
<evidence type="ECO:0000313" key="1">
    <source>
        <dbReference type="EMBL" id="RHZ82140.1"/>
    </source>
</evidence>
<proteinExistence type="predicted"/>
<sequence length="73" mass="8595">MLELEPLNCPIAKELVSQLDNSNRYNDDEIKKKKKQVKLANESNKNLIQCILEQYTQIQDIEDEENENSRNVM</sequence>
<dbReference type="AlphaFoldDB" id="A0A397JBK3"/>
<name>A0A397JBK3_9GLOM</name>
<comment type="caution">
    <text evidence="1">The sequence shown here is derived from an EMBL/GenBank/DDBJ whole genome shotgun (WGS) entry which is preliminary data.</text>
</comment>
<dbReference type="Proteomes" id="UP000266861">
    <property type="component" value="Unassembled WGS sequence"/>
</dbReference>
<organism evidence="1 2">
    <name type="scientific">Diversispora epigaea</name>
    <dbReference type="NCBI Taxonomy" id="1348612"/>
    <lineage>
        <taxon>Eukaryota</taxon>
        <taxon>Fungi</taxon>
        <taxon>Fungi incertae sedis</taxon>
        <taxon>Mucoromycota</taxon>
        <taxon>Glomeromycotina</taxon>
        <taxon>Glomeromycetes</taxon>
        <taxon>Diversisporales</taxon>
        <taxon>Diversisporaceae</taxon>
        <taxon>Diversispora</taxon>
    </lineage>
</organism>
<accession>A0A397JBK3</accession>
<dbReference type="EMBL" id="PQFF01000106">
    <property type="protein sequence ID" value="RHZ82140.1"/>
    <property type="molecule type" value="Genomic_DNA"/>
</dbReference>